<protein>
    <submittedName>
        <fullName evidence="2">Uncharacterized protein</fullName>
    </submittedName>
</protein>
<feature type="compositionally biased region" description="Polar residues" evidence="1">
    <location>
        <begin position="198"/>
        <end position="213"/>
    </location>
</feature>
<gene>
    <name evidence="2" type="ORF">PYCCODRAFT_1465456</name>
</gene>
<dbReference type="EMBL" id="KZ084094">
    <property type="protein sequence ID" value="OSD04998.1"/>
    <property type="molecule type" value="Genomic_DNA"/>
</dbReference>
<accession>A0A1Y2IV66</accession>
<feature type="region of interest" description="Disordered" evidence="1">
    <location>
        <begin position="176"/>
        <end position="229"/>
    </location>
</feature>
<evidence type="ECO:0000313" key="2">
    <source>
        <dbReference type="EMBL" id="OSD04998.1"/>
    </source>
</evidence>
<dbReference type="AlphaFoldDB" id="A0A1Y2IV66"/>
<dbReference type="OrthoDB" id="2757502at2759"/>
<dbReference type="STRING" id="1353009.A0A1Y2IV66"/>
<organism evidence="2 3">
    <name type="scientific">Trametes coccinea (strain BRFM310)</name>
    <name type="common">Pycnoporus coccineus</name>
    <dbReference type="NCBI Taxonomy" id="1353009"/>
    <lineage>
        <taxon>Eukaryota</taxon>
        <taxon>Fungi</taxon>
        <taxon>Dikarya</taxon>
        <taxon>Basidiomycota</taxon>
        <taxon>Agaricomycotina</taxon>
        <taxon>Agaricomycetes</taxon>
        <taxon>Polyporales</taxon>
        <taxon>Polyporaceae</taxon>
        <taxon>Trametes</taxon>
    </lineage>
</organism>
<evidence type="ECO:0000313" key="3">
    <source>
        <dbReference type="Proteomes" id="UP000193067"/>
    </source>
</evidence>
<feature type="compositionally biased region" description="Basic and acidic residues" evidence="1">
    <location>
        <begin position="188"/>
        <end position="197"/>
    </location>
</feature>
<sequence>MSCMAKLSSPSWSPHLLLISLPPPIFILQLSSDNQHSTVTMPVRRPRSASTDICQVVPADGELPCTQPGYGGRPRLCNVHRKEYGRLTSTYKHTSLEAEACFVEVCARETSVDVSDARAVQDARKLVRMCVEMIDREIRERQEHHRRFFVELDDRHGEWIEVLRQRRQTVKDTASNLRVARKRKVKADRRQADRERSTPSPSQRTSDSSQPINIRSPVIPPSRTPSDSL</sequence>
<proteinExistence type="predicted"/>
<dbReference type="Proteomes" id="UP000193067">
    <property type="component" value="Unassembled WGS sequence"/>
</dbReference>
<reference evidence="2 3" key="1">
    <citation type="journal article" date="2015" name="Biotechnol. Biofuels">
        <title>Enhanced degradation of softwood versus hardwood by the white-rot fungus Pycnoporus coccineus.</title>
        <authorList>
            <person name="Couturier M."/>
            <person name="Navarro D."/>
            <person name="Chevret D."/>
            <person name="Henrissat B."/>
            <person name="Piumi F."/>
            <person name="Ruiz-Duenas F.J."/>
            <person name="Martinez A.T."/>
            <person name="Grigoriev I.V."/>
            <person name="Riley R."/>
            <person name="Lipzen A."/>
            <person name="Berrin J.G."/>
            <person name="Master E.R."/>
            <person name="Rosso M.N."/>
        </authorList>
    </citation>
    <scope>NUCLEOTIDE SEQUENCE [LARGE SCALE GENOMIC DNA]</scope>
    <source>
        <strain evidence="2 3">BRFM310</strain>
    </source>
</reference>
<evidence type="ECO:0000256" key="1">
    <source>
        <dbReference type="SAM" id="MobiDB-lite"/>
    </source>
</evidence>
<keyword evidence="3" id="KW-1185">Reference proteome</keyword>
<name>A0A1Y2IV66_TRAC3</name>